<dbReference type="RefSeq" id="WP_091409360.1">
    <property type="nucleotide sequence ID" value="NZ_FOAB01000004.1"/>
</dbReference>
<dbReference type="OrthoDB" id="9807747at2"/>
<evidence type="ECO:0000259" key="2">
    <source>
        <dbReference type="Pfam" id="PF02517"/>
    </source>
</evidence>
<dbReference type="STRING" id="1038014.SAMN04487910_2726"/>
<sequence length="216" mass="24213">MNKNSLITKLTPIIAVILCCLLYASGYFQMIIAALIFIIASAIEYKKELFSSLGFHGKRTSAKDLLIQAPLLGIVIFFFNGYVLLPSVTYFTGQPIDYSEFEQFVGNLPAILGLFVYMILSAAFAEEIVFRGYLMKQFTKFFGSSKISLVINILLFGFIFGSSHAYQGITGQIVTGTIGMILAIIFHIRKNNLWFNIAVHGFIDTVALIFMYYGWL</sequence>
<dbReference type="AlphaFoldDB" id="A0A1H7QXP5"/>
<reference evidence="3 4" key="1">
    <citation type="submission" date="2016-10" db="EMBL/GenBank/DDBJ databases">
        <authorList>
            <person name="de Groot N.N."/>
        </authorList>
    </citation>
    <scope>NUCLEOTIDE SEQUENCE [LARGE SCALE GENOMIC DNA]</scope>
    <source>
        <strain evidence="3 4">DSM 25232</strain>
    </source>
</reference>
<evidence type="ECO:0000313" key="3">
    <source>
        <dbReference type="EMBL" id="SEL52781.1"/>
    </source>
</evidence>
<protein>
    <recommendedName>
        <fullName evidence="2">CAAX prenyl protease 2/Lysostaphin resistance protein A-like domain-containing protein</fullName>
    </recommendedName>
</protein>
<feature type="domain" description="CAAX prenyl protease 2/Lysostaphin resistance protein A-like" evidence="2">
    <location>
        <begin position="111"/>
        <end position="205"/>
    </location>
</feature>
<feature type="transmembrane region" description="Helical" evidence="1">
    <location>
        <begin position="166"/>
        <end position="186"/>
    </location>
</feature>
<evidence type="ECO:0000256" key="1">
    <source>
        <dbReference type="SAM" id="Phobius"/>
    </source>
</evidence>
<name>A0A1H7QXP5_AQUAM</name>
<keyword evidence="4" id="KW-1185">Reference proteome</keyword>
<dbReference type="EMBL" id="FOAB01000004">
    <property type="protein sequence ID" value="SEL52781.1"/>
    <property type="molecule type" value="Genomic_DNA"/>
</dbReference>
<dbReference type="Proteomes" id="UP000198521">
    <property type="component" value="Unassembled WGS sequence"/>
</dbReference>
<organism evidence="3 4">
    <name type="scientific">Aquimarina amphilecti</name>
    <dbReference type="NCBI Taxonomy" id="1038014"/>
    <lineage>
        <taxon>Bacteria</taxon>
        <taxon>Pseudomonadati</taxon>
        <taxon>Bacteroidota</taxon>
        <taxon>Flavobacteriia</taxon>
        <taxon>Flavobacteriales</taxon>
        <taxon>Flavobacteriaceae</taxon>
        <taxon>Aquimarina</taxon>
    </lineage>
</organism>
<feature type="transmembrane region" description="Helical" evidence="1">
    <location>
        <begin position="12"/>
        <end position="45"/>
    </location>
</feature>
<dbReference type="PANTHER" id="PTHR36435">
    <property type="entry name" value="SLR1288 PROTEIN"/>
    <property type="match status" value="1"/>
</dbReference>
<dbReference type="Pfam" id="PF02517">
    <property type="entry name" value="Rce1-like"/>
    <property type="match status" value="1"/>
</dbReference>
<keyword evidence="1" id="KW-0472">Membrane</keyword>
<dbReference type="GO" id="GO:0004175">
    <property type="term" value="F:endopeptidase activity"/>
    <property type="evidence" value="ECO:0007669"/>
    <property type="project" value="UniProtKB-ARBA"/>
</dbReference>
<dbReference type="InterPro" id="IPR052710">
    <property type="entry name" value="CAAX_protease"/>
</dbReference>
<dbReference type="InterPro" id="IPR003675">
    <property type="entry name" value="Rce1/LyrA-like_dom"/>
</dbReference>
<keyword evidence="1" id="KW-0812">Transmembrane</keyword>
<gene>
    <name evidence="3" type="ORF">SAMN04487910_2726</name>
</gene>
<proteinExistence type="predicted"/>
<feature type="transmembrane region" description="Helical" evidence="1">
    <location>
        <begin position="141"/>
        <end position="160"/>
    </location>
</feature>
<feature type="transmembrane region" description="Helical" evidence="1">
    <location>
        <begin position="193"/>
        <end position="215"/>
    </location>
</feature>
<keyword evidence="1" id="KW-1133">Transmembrane helix</keyword>
<evidence type="ECO:0000313" key="4">
    <source>
        <dbReference type="Proteomes" id="UP000198521"/>
    </source>
</evidence>
<feature type="transmembrane region" description="Helical" evidence="1">
    <location>
        <begin position="65"/>
        <end position="85"/>
    </location>
</feature>
<dbReference type="PANTHER" id="PTHR36435:SF1">
    <property type="entry name" value="CAAX AMINO TERMINAL PROTEASE FAMILY PROTEIN"/>
    <property type="match status" value="1"/>
</dbReference>
<dbReference type="GO" id="GO:0080120">
    <property type="term" value="P:CAAX-box protein maturation"/>
    <property type="evidence" value="ECO:0007669"/>
    <property type="project" value="UniProtKB-ARBA"/>
</dbReference>
<feature type="transmembrane region" description="Helical" evidence="1">
    <location>
        <begin position="105"/>
        <end position="129"/>
    </location>
</feature>
<accession>A0A1H7QXP5</accession>